<dbReference type="AlphaFoldDB" id="A0A3E0VEB2"/>
<organism evidence="1 2">
    <name type="scientific">Subtercola boreus</name>
    <dbReference type="NCBI Taxonomy" id="120213"/>
    <lineage>
        <taxon>Bacteria</taxon>
        <taxon>Bacillati</taxon>
        <taxon>Actinomycetota</taxon>
        <taxon>Actinomycetes</taxon>
        <taxon>Micrococcales</taxon>
        <taxon>Microbacteriaceae</taxon>
        <taxon>Subtercola</taxon>
    </lineage>
</organism>
<reference evidence="1 2" key="1">
    <citation type="submission" date="2017-04" db="EMBL/GenBank/DDBJ databases">
        <title>Comparative genome analysis of Subtercola boreus.</title>
        <authorList>
            <person name="Cho Y.-J."/>
            <person name="Cho A."/>
            <person name="Kim O.-S."/>
            <person name="Lee J.-I."/>
        </authorList>
    </citation>
    <scope>NUCLEOTIDE SEQUENCE [LARGE SCALE GENOMIC DNA]</scope>
    <source>
        <strain evidence="1 2">P27444</strain>
    </source>
</reference>
<evidence type="ECO:0000313" key="1">
    <source>
        <dbReference type="EMBL" id="RFA07207.1"/>
    </source>
</evidence>
<dbReference type="EMBL" id="NBXA01000027">
    <property type="protein sequence ID" value="RFA07207.1"/>
    <property type="molecule type" value="Genomic_DNA"/>
</dbReference>
<gene>
    <name evidence="1" type="ORF">B7R21_16260</name>
</gene>
<name>A0A3E0VEB2_9MICO</name>
<dbReference type="Proteomes" id="UP000256709">
    <property type="component" value="Unassembled WGS sequence"/>
</dbReference>
<protein>
    <submittedName>
        <fullName evidence="1">Uncharacterized protein</fullName>
    </submittedName>
</protein>
<sequence>MQIMAGLRPLSRIVFDIETDQVRVVLPAAVNKTGPGVYNFEGARVVDGYIERIKELSTRSF</sequence>
<accession>A0A3E0VEB2</accession>
<comment type="caution">
    <text evidence="1">The sequence shown here is derived from an EMBL/GenBank/DDBJ whole genome shotgun (WGS) entry which is preliminary data.</text>
</comment>
<proteinExistence type="predicted"/>
<evidence type="ECO:0000313" key="2">
    <source>
        <dbReference type="Proteomes" id="UP000256709"/>
    </source>
</evidence>